<evidence type="ECO:0000313" key="4">
    <source>
        <dbReference type="EMBL" id="BBL79748.1"/>
    </source>
</evidence>
<dbReference type="Proteomes" id="UP000318065">
    <property type="component" value="Chromosome"/>
</dbReference>
<dbReference type="EMBL" id="AP019791">
    <property type="protein sequence ID" value="BBL79748.1"/>
    <property type="molecule type" value="Genomic_DNA"/>
</dbReference>
<feature type="domain" description="Enoyl reductase (ER)" evidence="3">
    <location>
        <begin position="10"/>
        <end position="325"/>
    </location>
</feature>
<dbReference type="GO" id="GO:0005829">
    <property type="term" value="C:cytosol"/>
    <property type="evidence" value="ECO:0007669"/>
    <property type="project" value="TreeGrafter"/>
</dbReference>
<dbReference type="OrthoDB" id="9780520at2"/>
<keyword evidence="1" id="KW-0521">NADP</keyword>
<dbReference type="InterPro" id="IPR002364">
    <property type="entry name" value="Quin_OxRdtase/zeta-crystal_CS"/>
</dbReference>
<evidence type="ECO:0000259" key="3">
    <source>
        <dbReference type="SMART" id="SM00829"/>
    </source>
</evidence>
<dbReference type="InterPro" id="IPR047618">
    <property type="entry name" value="QOR-like"/>
</dbReference>
<dbReference type="InterPro" id="IPR013149">
    <property type="entry name" value="ADH-like_C"/>
</dbReference>
<dbReference type="Gene3D" id="3.90.180.10">
    <property type="entry name" value="Medium-chain alcohol dehydrogenases, catalytic domain"/>
    <property type="match status" value="1"/>
</dbReference>
<dbReference type="GO" id="GO:0008270">
    <property type="term" value="F:zinc ion binding"/>
    <property type="evidence" value="ECO:0007669"/>
    <property type="project" value="InterPro"/>
</dbReference>
<dbReference type="CDD" id="cd05286">
    <property type="entry name" value="QOR2"/>
    <property type="match status" value="1"/>
</dbReference>
<keyword evidence="2" id="KW-0560">Oxidoreductase</keyword>
<dbReference type="PROSITE" id="PS01162">
    <property type="entry name" value="QOR_ZETA_CRYSTAL"/>
    <property type="match status" value="1"/>
</dbReference>
<dbReference type="InterPro" id="IPR013154">
    <property type="entry name" value="ADH-like_N"/>
</dbReference>
<keyword evidence="5" id="KW-1185">Reference proteome</keyword>
<dbReference type="SUPFAM" id="SSF51735">
    <property type="entry name" value="NAD(P)-binding Rossmann-fold domains"/>
    <property type="match status" value="1"/>
</dbReference>
<dbReference type="Gene3D" id="3.40.50.720">
    <property type="entry name" value="NAD(P)-binding Rossmann-like Domain"/>
    <property type="match status" value="1"/>
</dbReference>
<organism evidence="4 5">
    <name type="scientific">Rubrobacter xylanophilus</name>
    <dbReference type="NCBI Taxonomy" id="49319"/>
    <lineage>
        <taxon>Bacteria</taxon>
        <taxon>Bacillati</taxon>
        <taxon>Actinomycetota</taxon>
        <taxon>Rubrobacteria</taxon>
        <taxon>Rubrobacterales</taxon>
        <taxon>Rubrobacteraceae</taxon>
        <taxon>Rubrobacter</taxon>
    </lineage>
</organism>
<dbReference type="AlphaFoldDB" id="A0A510HIK4"/>
<dbReference type="GO" id="GO:0035925">
    <property type="term" value="F:mRNA 3'-UTR AU-rich region binding"/>
    <property type="evidence" value="ECO:0007669"/>
    <property type="project" value="TreeGrafter"/>
</dbReference>
<dbReference type="InterPro" id="IPR020843">
    <property type="entry name" value="ER"/>
</dbReference>
<dbReference type="InterPro" id="IPR036291">
    <property type="entry name" value="NAD(P)-bd_dom_sf"/>
</dbReference>
<dbReference type="InterPro" id="IPR011032">
    <property type="entry name" value="GroES-like_sf"/>
</dbReference>
<proteinExistence type="predicted"/>
<dbReference type="PANTHER" id="PTHR48106">
    <property type="entry name" value="QUINONE OXIDOREDUCTASE PIG3-RELATED"/>
    <property type="match status" value="1"/>
</dbReference>
<name>A0A510HIK4_9ACTN</name>
<reference evidence="4" key="1">
    <citation type="journal article" date="2019" name="Microbiol. Resour. Announc.">
        <title>Complete Genome Sequence of Rubrobacter xylanophilus Strain AA3-22, Isolated from Arima Onsen in Japan.</title>
        <authorList>
            <person name="Tomariguchi N."/>
            <person name="Miyazaki K."/>
        </authorList>
    </citation>
    <scope>NUCLEOTIDE SEQUENCE [LARGE SCALE GENOMIC DNA]</scope>
    <source>
        <strain evidence="4">AA3-22</strain>
    </source>
</reference>
<sequence>MKAILVREFGGPEVLEYAEVERPTPGEGEVLVEVRAAGVNYADAMRRRNRYLALQSLPFIPGSEVAGVVAETGPAVGDVSVGDRVAALVGEGGYAEYALAPARGLIPVPEGLGFDEAAAIPLQGLTAYLVLRDSARLAEGESVLVHAAAGGVGYLAVQMARLLGAGTVVATASTGEKLEVARSLGADVLVDYTEEGWPERVREATGGRGVDVILEMVGGDFPRQNLRCLAPGGRMVVYGSASGERSEVPLFELMRGQQTVSGFWLARYLSEPRLRGRIGEALREILSWLSAGELRLNIGGRYPLSEAARAHADLEGRRTTGKLLLMP</sequence>
<accession>A0A510HIK4</accession>
<gene>
    <name evidence="4" type="primary">qor_1</name>
    <name evidence="4" type="ORF">RxyAA322_16020</name>
</gene>
<dbReference type="RefSeq" id="WP_143527784.1">
    <property type="nucleotide sequence ID" value="NZ_AP019791.1"/>
</dbReference>
<evidence type="ECO:0000313" key="5">
    <source>
        <dbReference type="Proteomes" id="UP000318065"/>
    </source>
</evidence>
<dbReference type="GO" id="GO:0070402">
    <property type="term" value="F:NADPH binding"/>
    <property type="evidence" value="ECO:0007669"/>
    <property type="project" value="TreeGrafter"/>
</dbReference>
<dbReference type="PANTHER" id="PTHR48106:SF13">
    <property type="entry name" value="QUINONE OXIDOREDUCTASE-RELATED"/>
    <property type="match status" value="1"/>
</dbReference>
<dbReference type="SMART" id="SM00829">
    <property type="entry name" value="PKS_ER"/>
    <property type="match status" value="1"/>
</dbReference>
<protein>
    <submittedName>
        <fullName evidence="4">NADPH:quinone reductase</fullName>
    </submittedName>
</protein>
<dbReference type="Pfam" id="PF00107">
    <property type="entry name" value="ADH_zinc_N"/>
    <property type="match status" value="1"/>
</dbReference>
<evidence type="ECO:0000256" key="1">
    <source>
        <dbReference type="ARBA" id="ARBA00022857"/>
    </source>
</evidence>
<dbReference type="GO" id="GO:0003960">
    <property type="term" value="F:quinone reductase (NADPH) activity"/>
    <property type="evidence" value="ECO:0007669"/>
    <property type="project" value="InterPro"/>
</dbReference>
<dbReference type="Pfam" id="PF08240">
    <property type="entry name" value="ADH_N"/>
    <property type="match status" value="1"/>
</dbReference>
<dbReference type="SUPFAM" id="SSF50129">
    <property type="entry name" value="GroES-like"/>
    <property type="match status" value="1"/>
</dbReference>
<evidence type="ECO:0000256" key="2">
    <source>
        <dbReference type="ARBA" id="ARBA00023002"/>
    </source>
</evidence>